<proteinExistence type="predicted"/>
<dbReference type="PANTHER" id="PTHR43420">
    <property type="entry name" value="ACETYLTRANSFERASE"/>
    <property type="match status" value="1"/>
</dbReference>
<dbReference type="PROSITE" id="PS51186">
    <property type="entry name" value="GNAT"/>
    <property type="match status" value="1"/>
</dbReference>
<evidence type="ECO:0000313" key="4">
    <source>
        <dbReference type="EMBL" id="PQD94343.1"/>
    </source>
</evidence>
<keyword evidence="1 4" id="KW-0808">Transferase</keyword>
<evidence type="ECO:0000259" key="3">
    <source>
        <dbReference type="PROSITE" id="PS51186"/>
    </source>
</evidence>
<dbReference type="Gene3D" id="3.40.630.30">
    <property type="match status" value="1"/>
</dbReference>
<evidence type="ECO:0000256" key="2">
    <source>
        <dbReference type="ARBA" id="ARBA00023315"/>
    </source>
</evidence>
<dbReference type="AlphaFoldDB" id="A0A2S7MX46"/>
<sequence length="160" mass="18733">MKFIPIDLSKHKEYVIPFRRDSFSVSFGTDEEFGDENNYLKWLQQQSEKNPKGLVLVVDNELPIGQLELTVKEYEGKEIGYVNLYYLIPEKRGMGLGSLLHDYAIRFFKNNHVREYHLRVSPTNNTAIAFYKKNGMKQIKTEMDGKMLRMSGYIKNKLIT</sequence>
<dbReference type="Proteomes" id="UP000239663">
    <property type="component" value="Unassembled WGS sequence"/>
</dbReference>
<feature type="domain" description="N-acetyltransferase" evidence="3">
    <location>
        <begin position="1"/>
        <end position="160"/>
    </location>
</feature>
<comment type="caution">
    <text evidence="4">The sequence shown here is derived from an EMBL/GenBank/DDBJ whole genome shotgun (WGS) entry which is preliminary data.</text>
</comment>
<dbReference type="InterPro" id="IPR000182">
    <property type="entry name" value="GNAT_dom"/>
</dbReference>
<keyword evidence="2" id="KW-0012">Acyltransferase</keyword>
<gene>
    <name evidence="4" type="ORF">CYL18_15035</name>
</gene>
<dbReference type="OrthoDB" id="185406at2"/>
<dbReference type="InterPro" id="IPR016181">
    <property type="entry name" value="Acyl_CoA_acyltransferase"/>
</dbReference>
<dbReference type="GO" id="GO:0016747">
    <property type="term" value="F:acyltransferase activity, transferring groups other than amino-acyl groups"/>
    <property type="evidence" value="ECO:0007669"/>
    <property type="project" value="InterPro"/>
</dbReference>
<dbReference type="CDD" id="cd04301">
    <property type="entry name" value="NAT_SF"/>
    <property type="match status" value="1"/>
</dbReference>
<dbReference type="InterPro" id="IPR050680">
    <property type="entry name" value="YpeA/RimI_acetyltransf"/>
</dbReference>
<reference evidence="4 5" key="1">
    <citation type="submission" date="2017-12" db="EMBL/GenBank/DDBJ databases">
        <title>Taxonomic description and draft genome of Pradoshia cofamensis Gen. nov., sp. nov., a thermotolerant bacillale isolated from anterior gut of earthworm Eisenia fetida.</title>
        <authorList>
            <person name="Saha T."/>
            <person name="Chakraborty R."/>
        </authorList>
    </citation>
    <scope>NUCLEOTIDE SEQUENCE [LARGE SCALE GENOMIC DNA]</scope>
    <source>
        <strain evidence="4 5">EAG3</strain>
    </source>
</reference>
<name>A0A2S7MX46_9BACI</name>
<accession>A0A2S7MX46</accession>
<evidence type="ECO:0000256" key="1">
    <source>
        <dbReference type="ARBA" id="ARBA00022679"/>
    </source>
</evidence>
<dbReference type="SUPFAM" id="SSF55729">
    <property type="entry name" value="Acyl-CoA N-acyltransferases (Nat)"/>
    <property type="match status" value="1"/>
</dbReference>
<evidence type="ECO:0000313" key="5">
    <source>
        <dbReference type="Proteomes" id="UP000239663"/>
    </source>
</evidence>
<dbReference type="EMBL" id="PKOZ01000011">
    <property type="protein sequence ID" value="PQD94343.1"/>
    <property type="molecule type" value="Genomic_DNA"/>
</dbReference>
<keyword evidence="5" id="KW-1185">Reference proteome</keyword>
<organism evidence="4 5">
    <name type="scientific">Pradoshia eiseniae</name>
    <dbReference type="NCBI Taxonomy" id="2064768"/>
    <lineage>
        <taxon>Bacteria</taxon>
        <taxon>Bacillati</taxon>
        <taxon>Bacillota</taxon>
        <taxon>Bacilli</taxon>
        <taxon>Bacillales</taxon>
        <taxon>Bacillaceae</taxon>
        <taxon>Pradoshia</taxon>
    </lineage>
</organism>
<dbReference type="Pfam" id="PF00583">
    <property type="entry name" value="Acetyltransf_1"/>
    <property type="match status" value="1"/>
</dbReference>
<protein>
    <submittedName>
        <fullName evidence="4">GNAT family N-acetyltransferase</fullName>
    </submittedName>
</protein>